<dbReference type="Pfam" id="PF02525">
    <property type="entry name" value="Flavodoxin_2"/>
    <property type="match status" value="1"/>
</dbReference>
<gene>
    <name evidence="2" type="ORF">NDI38_23245</name>
</gene>
<feature type="domain" description="Flavodoxin-like fold" evidence="1">
    <location>
        <begin position="3"/>
        <end position="72"/>
    </location>
</feature>
<comment type="caution">
    <text evidence="2">The sequence shown here is derived from an EMBL/GenBank/DDBJ whole genome shotgun (WGS) entry which is preliminary data.</text>
</comment>
<evidence type="ECO:0000313" key="3">
    <source>
        <dbReference type="Proteomes" id="UP001476950"/>
    </source>
</evidence>
<dbReference type="EMBL" id="JAMPLM010000032">
    <property type="protein sequence ID" value="MEP1061350.1"/>
    <property type="molecule type" value="Genomic_DNA"/>
</dbReference>
<dbReference type="Gene3D" id="3.40.50.360">
    <property type="match status" value="1"/>
</dbReference>
<organism evidence="2 3">
    <name type="scientific">Stenomitos frigidus AS-A4</name>
    <dbReference type="NCBI Taxonomy" id="2933935"/>
    <lineage>
        <taxon>Bacteria</taxon>
        <taxon>Bacillati</taxon>
        <taxon>Cyanobacteriota</taxon>
        <taxon>Cyanophyceae</taxon>
        <taxon>Leptolyngbyales</taxon>
        <taxon>Leptolyngbyaceae</taxon>
        <taxon>Stenomitos</taxon>
    </lineage>
</organism>
<sequence length="87" mass="9736">MTHMLQLDASLRGERSISCQLSKAFVANWKVAHPHDTVNYCDLGHHPVPLVDEPWIAAAYSAPDRHKPEQAATIRSFNAVVDEFLRG</sequence>
<keyword evidence="3" id="KW-1185">Reference proteome</keyword>
<proteinExistence type="predicted"/>
<accession>A0ABV0KSL7</accession>
<dbReference type="InterPro" id="IPR003680">
    <property type="entry name" value="Flavodoxin_fold"/>
</dbReference>
<dbReference type="SUPFAM" id="SSF52218">
    <property type="entry name" value="Flavoproteins"/>
    <property type="match status" value="1"/>
</dbReference>
<evidence type="ECO:0000259" key="1">
    <source>
        <dbReference type="Pfam" id="PF02525"/>
    </source>
</evidence>
<dbReference type="Proteomes" id="UP001476950">
    <property type="component" value="Unassembled WGS sequence"/>
</dbReference>
<evidence type="ECO:0000313" key="2">
    <source>
        <dbReference type="EMBL" id="MEP1061350.1"/>
    </source>
</evidence>
<name>A0ABV0KSL7_9CYAN</name>
<reference evidence="2 3" key="1">
    <citation type="submission" date="2022-04" db="EMBL/GenBank/DDBJ databases">
        <title>Positive selection, recombination, and allopatry shape intraspecific diversity of widespread and dominant cyanobacteria.</title>
        <authorList>
            <person name="Wei J."/>
            <person name="Shu W."/>
            <person name="Hu C."/>
        </authorList>
    </citation>
    <scope>NUCLEOTIDE SEQUENCE [LARGE SCALE GENOMIC DNA]</scope>
    <source>
        <strain evidence="2 3">AS-A4</strain>
    </source>
</reference>
<dbReference type="RefSeq" id="WP_199305323.1">
    <property type="nucleotide sequence ID" value="NZ_JAMPLM010000032.1"/>
</dbReference>
<protein>
    <submittedName>
        <fullName evidence="2">NAD(P)H-dependent oxidoreductase</fullName>
    </submittedName>
</protein>
<dbReference type="InterPro" id="IPR029039">
    <property type="entry name" value="Flavoprotein-like_sf"/>
</dbReference>